<protein>
    <recommendedName>
        <fullName evidence="3">NTP pyrophosphohydrolase MazG putative catalytic core domain-containing protein</fullName>
    </recommendedName>
</protein>
<evidence type="ECO:0000313" key="1">
    <source>
        <dbReference type="EMBL" id="MBU5677890.1"/>
    </source>
</evidence>
<proteinExistence type="predicted"/>
<dbReference type="RefSeq" id="WP_216418983.1">
    <property type="nucleotide sequence ID" value="NZ_JAHLQK010000006.1"/>
</dbReference>
<keyword evidence="2" id="KW-1185">Reference proteome</keyword>
<name>A0ABS6G5W8_9FIRM</name>
<dbReference type="Proteomes" id="UP000779508">
    <property type="component" value="Unassembled WGS sequence"/>
</dbReference>
<gene>
    <name evidence="1" type="ORF">KQI88_15845</name>
</gene>
<organism evidence="1 2">
    <name type="scientific">Alkaliphilus flagellatus</name>
    <dbReference type="NCBI Taxonomy" id="2841507"/>
    <lineage>
        <taxon>Bacteria</taxon>
        <taxon>Bacillati</taxon>
        <taxon>Bacillota</taxon>
        <taxon>Clostridia</taxon>
        <taxon>Peptostreptococcales</taxon>
        <taxon>Natronincolaceae</taxon>
        <taxon>Alkaliphilus</taxon>
    </lineage>
</organism>
<reference evidence="1 2" key="1">
    <citation type="submission" date="2021-06" db="EMBL/GenBank/DDBJ databases">
        <authorList>
            <person name="Sun Q."/>
            <person name="Li D."/>
        </authorList>
    </citation>
    <scope>NUCLEOTIDE SEQUENCE [LARGE SCALE GENOMIC DNA]</scope>
    <source>
        <strain evidence="1 2">MSJ-5</strain>
    </source>
</reference>
<evidence type="ECO:0008006" key="3">
    <source>
        <dbReference type="Google" id="ProtNLM"/>
    </source>
</evidence>
<accession>A0ABS6G5W8</accession>
<evidence type="ECO:0000313" key="2">
    <source>
        <dbReference type="Proteomes" id="UP000779508"/>
    </source>
</evidence>
<dbReference type="EMBL" id="JAHLQK010000006">
    <property type="protein sequence ID" value="MBU5677890.1"/>
    <property type="molecule type" value="Genomic_DNA"/>
</dbReference>
<sequence>MHDIKLPVLEKNDRWSEHVLKLTEEYNELLCAFLKEDSIRFEDVIEETLDLIQVCIGILDKLDTDRPGIVRLSAMKHIEKLHSRGWKFKKWLYINED</sequence>
<comment type="caution">
    <text evidence="1">The sequence shown here is derived from an EMBL/GenBank/DDBJ whole genome shotgun (WGS) entry which is preliminary data.</text>
</comment>